<keyword evidence="3" id="KW-1185">Reference proteome</keyword>
<dbReference type="EMBL" id="KZ678638">
    <property type="protein sequence ID" value="PSR77774.1"/>
    <property type="molecule type" value="Genomic_DNA"/>
</dbReference>
<dbReference type="AlphaFoldDB" id="A0A2T2ZVG3"/>
<reference evidence="2 3" key="1">
    <citation type="journal article" date="2018" name="Mycol. Prog.">
        <title>Coniella lustricola, a new species from submerged detritus.</title>
        <authorList>
            <person name="Raudabaugh D.B."/>
            <person name="Iturriaga T."/>
            <person name="Carver A."/>
            <person name="Mondo S."/>
            <person name="Pangilinan J."/>
            <person name="Lipzen A."/>
            <person name="He G."/>
            <person name="Amirebrahimi M."/>
            <person name="Grigoriev I.V."/>
            <person name="Miller A.N."/>
        </authorList>
    </citation>
    <scope>NUCLEOTIDE SEQUENCE [LARGE SCALE GENOMIC DNA]</scope>
    <source>
        <strain evidence="2 3">B22-T-1</strain>
    </source>
</reference>
<evidence type="ECO:0000313" key="2">
    <source>
        <dbReference type="EMBL" id="PSR77774.1"/>
    </source>
</evidence>
<accession>A0A2T2ZVG3</accession>
<feature type="region of interest" description="Disordered" evidence="1">
    <location>
        <begin position="12"/>
        <end position="44"/>
    </location>
</feature>
<dbReference type="InParanoid" id="A0A2T2ZVG3"/>
<evidence type="ECO:0000256" key="1">
    <source>
        <dbReference type="SAM" id="MobiDB-lite"/>
    </source>
</evidence>
<protein>
    <submittedName>
        <fullName evidence="2">Uncharacterized protein</fullName>
    </submittedName>
</protein>
<organism evidence="2 3">
    <name type="scientific">Coniella lustricola</name>
    <dbReference type="NCBI Taxonomy" id="2025994"/>
    <lineage>
        <taxon>Eukaryota</taxon>
        <taxon>Fungi</taxon>
        <taxon>Dikarya</taxon>
        <taxon>Ascomycota</taxon>
        <taxon>Pezizomycotina</taxon>
        <taxon>Sordariomycetes</taxon>
        <taxon>Sordariomycetidae</taxon>
        <taxon>Diaporthales</taxon>
        <taxon>Schizoparmaceae</taxon>
        <taxon>Coniella</taxon>
    </lineage>
</organism>
<dbReference type="Proteomes" id="UP000241462">
    <property type="component" value="Unassembled WGS sequence"/>
</dbReference>
<sequence length="164" mass="17614">MKYIRSVNLRLGPSRTHVVDEDSDIVPPSPSPSPSPPSPPPPPPADIVVILVVVELVPRDRVNQRYVLTGPPGPGSGSCPPREEECVATDAVLDKDNVDDLDEVNISGCLVRVRVRVLVFVCVTSAVTTETDTDKDVCVSLHVSVVVVLEIETETSTRDQVSVV</sequence>
<proteinExistence type="predicted"/>
<gene>
    <name evidence="2" type="ORF">BD289DRAFT_486341</name>
</gene>
<feature type="compositionally biased region" description="Pro residues" evidence="1">
    <location>
        <begin position="27"/>
        <end position="44"/>
    </location>
</feature>
<evidence type="ECO:0000313" key="3">
    <source>
        <dbReference type="Proteomes" id="UP000241462"/>
    </source>
</evidence>
<name>A0A2T2ZVG3_9PEZI</name>